<dbReference type="EMBL" id="VYGV01000016">
    <property type="protein sequence ID" value="NWF47595.1"/>
    <property type="molecule type" value="Genomic_DNA"/>
</dbReference>
<keyword evidence="3" id="KW-1185">Reference proteome</keyword>
<dbReference type="CDD" id="cd06153">
    <property type="entry name" value="YjgF_YER057c_UK114_like_5"/>
    <property type="match status" value="1"/>
</dbReference>
<name>A0A7Y8KYC8_9BURK</name>
<dbReference type="InterPro" id="IPR035959">
    <property type="entry name" value="RutC-like_sf"/>
</dbReference>
<dbReference type="Pfam" id="PF21168">
    <property type="entry name" value="FkbO_Hyg5-like_N"/>
    <property type="match status" value="1"/>
</dbReference>
<protein>
    <recommendedName>
        <fullName evidence="1">Chorismatase FkbO/Hyg5-like N-terminal domain-containing protein</fullName>
    </recommendedName>
</protein>
<dbReference type="Gene3D" id="3.30.1330.40">
    <property type="entry name" value="RutC-like"/>
    <property type="match status" value="1"/>
</dbReference>
<accession>A0A7Y8KYC8</accession>
<dbReference type="SUPFAM" id="SSF55298">
    <property type="entry name" value="YjgF-like"/>
    <property type="match status" value="1"/>
</dbReference>
<organism evidence="2 3">
    <name type="scientific">Hydrogenophaga aromaticivorans</name>
    <dbReference type="NCBI Taxonomy" id="2610898"/>
    <lineage>
        <taxon>Bacteria</taxon>
        <taxon>Pseudomonadati</taxon>
        <taxon>Pseudomonadota</taxon>
        <taxon>Betaproteobacteria</taxon>
        <taxon>Burkholderiales</taxon>
        <taxon>Comamonadaceae</taxon>
        <taxon>Hydrogenophaga</taxon>
    </lineage>
</organism>
<dbReference type="Proteomes" id="UP000545507">
    <property type="component" value="Unassembled WGS sequence"/>
</dbReference>
<evidence type="ECO:0000313" key="2">
    <source>
        <dbReference type="EMBL" id="NWF47595.1"/>
    </source>
</evidence>
<evidence type="ECO:0000259" key="1">
    <source>
        <dbReference type="Pfam" id="PF21168"/>
    </source>
</evidence>
<proteinExistence type="predicted"/>
<reference evidence="2 3" key="1">
    <citation type="submission" date="2019-09" db="EMBL/GenBank/DDBJ databases">
        <title>Hydrogenophaga aromatica sp. nov., isolated from a para-xylene-degrading enrichment culture.</title>
        <authorList>
            <person name="Tancsics A."/>
            <person name="Banerjee S."/>
        </authorList>
    </citation>
    <scope>NUCLEOTIDE SEQUENCE [LARGE SCALE GENOMIC DNA]</scope>
    <source>
        <strain evidence="2 3">D2P1</strain>
    </source>
</reference>
<dbReference type="AlphaFoldDB" id="A0A7Y8KYC8"/>
<feature type="domain" description="Chorismatase FkbO/Hyg5-like N-terminal" evidence="1">
    <location>
        <begin position="53"/>
        <end position="176"/>
    </location>
</feature>
<dbReference type="RefSeq" id="WP_177137458.1">
    <property type="nucleotide sequence ID" value="NZ_VYGV01000016.1"/>
</dbReference>
<comment type="caution">
    <text evidence="2">The sequence shown here is derived from an EMBL/GenBank/DDBJ whole genome shotgun (WGS) entry which is preliminary data.</text>
</comment>
<sequence length="326" mass="34991">MALIFHSSANPVAAGHVLGESLVGEPWNGATPAWPLQPLRAPLLGAGSTPWHEAWLVDSPPLAGESEGIRWRRQGDQLFGVIEIDEGPDVGLQAASEAAYARLFRLLDAQGLPHLWRLWNYMADINQDQQGLERYRQFNLGRAQAFEGASRCVVGRVPAACALGVRSGPLSVAFLAGSTPAVPVENPRQVSAFLYPGEYGPRSPTFSRAALVYPPGQELLFISGTASIVGHQSVHLGDVAAQTRESLDNIEAVLAEAQRLSPRGAFALADLSYRVYIRHAADLGAVRAEMAGRVASAETLYLQADVCRSELLVEIEAQGLRVVQAA</sequence>
<dbReference type="InterPro" id="IPR049368">
    <property type="entry name" value="FkbO_Hyg5-like_N"/>
</dbReference>
<gene>
    <name evidence="2" type="ORF">F3K02_20415</name>
</gene>
<evidence type="ECO:0000313" key="3">
    <source>
        <dbReference type="Proteomes" id="UP000545507"/>
    </source>
</evidence>